<dbReference type="CDD" id="cd03451">
    <property type="entry name" value="FkbR2"/>
    <property type="match status" value="1"/>
</dbReference>
<evidence type="ECO:0000313" key="1">
    <source>
        <dbReference type="EMBL" id="GGM46083.1"/>
    </source>
</evidence>
<dbReference type="Pfam" id="PF19315">
    <property type="entry name" value="MC_hydratase"/>
    <property type="match status" value="1"/>
</dbReference>
<dbReference type="InterPro" id="IPR029069">
    <property type="entry name" value="HotDog_dom_sf"/>
</dbReference>
<protein>
    <submittedName>
        <fullName evidence="1">Molybdenum cofactor biosynthesis protein MoeC</fullName>
    </submittedName>
</protein>
<dbReference type="EMBL" id="BMPI01000028">
    <property type="protein sequence ID" value="GGM46083.1"/>
    <property type="molecule type" value="Genomic_DNA"/>
</dbReference>
<dbReference type="AlphaFoldDB" id="A0A917U085"/>
<dbReference type="Proteomes" id="UP000642070">
    <property type="component" value="Unassembled WGS sequence"/>
</dbReference>
<dbReference type="RefSeq" id="WP_190252816.1">
    <property type="nucleotide sequence ID" value="NZ_BMPI01000028.1"/>
</dbReference>
<gene>
    <name evidence="1" type="ORF">GCM10007977_054790</name>
</gene>
<name>A0A917U085_9ACTN</name>
<dbReference type="Gene3D" id="3.10.129.10">
    <property type="entry name" value="Hotdog Thioesterase"/>
    <property type="match status" value="1"/>
</dbReference>
<accession>A0A917U085</accession>
<evidence type="ECO:0000313" key="2">
    <source>
        <dbReference type="Proteomes" id="UP000642070"/>
    </source>
</evidence>
<keyword evidence="2" id="KW-1185">Reference proteome</keyword>
<proteinExistence type="predicted"/>
<reference evidence="1" key="2">
    <citation type="submission" date="2020-09" db="EMBL/GenBank/DDBJ databases">
        <authorList>
            <person name="Sun Q."/>
            <person name="Ohkuma M."/>
        </authorList>
    </citation>
    <scope>NUCLEOTIDE SEQUENCE</scope>
    <source>
        <strain evidence="1">JCM 19831</strain>
    </source>
</reference>
<dbReference type="PANTHER" id="PTHR43664">
    <property type="entry name" value="MONOAMINE OXIDASE-RELATED"/>
    <property type="match status" value="1"/>
</dbReference>
<reference evidence="1" key="1">
    <citation type="journal article" date="2014" name="Int. J. Syst. Evol. Microbiol.">
        <title>Complete genome sequence of Corynebacterium casei LMG S-19264T (=DSM 44701T), isolated from a smear-ripened cheese.</title>
        <authorList>
            <consortium name="US DOE Joint Genome Institute (JGI-PGF)"/>
            <person name="Walter F."/>
            <person name="Albersmeier A."/>
            <person name="Kalinowski J."/>
            <person name="Ruckert C."/>
        </authorList>
    </citation>
    <scope>NUCLEOTIDE SEQUENCE</scope>
    <source>
        <strain evidence="1">JCM 19831</strain>
    </source>
</reference>
<sequence length="176" mass="19584">MAMAEGWTGRFFEDFEVGAVYQHPLGRTVSEADNTWFTLLTMNTNQMHFNAEYAARSEFGKPLVVSTLTVAIAVGQSVTDLTQNAFANLGWDEIRMTHPVFAGDTLYSESIVLDKRESASRPHAGIVTVRTRTLNQHGDEVCSFKRMFYVYKRGAEQLAGIFPEGKKPLSLDPSVA</sequence>
<dbReference type="InterPro" id="IPR048274">
    <property type="entry name" value="MC_hydratase"/>
</dbReference>
<dbReference type="PANTHER" id="PTHR43664:SF1">
    <property type="entry name" value="BETA-METHYLMALYL-COA DEHYDRATASE"/>
    <property type="match status" value="1"/>
</dbReference>
<organism evidence="1 2">
    <name type="scientific">Dactylosporangium sucinum</name>
    <dbReference type="NCBI Taxonomy" id="1424081"/>
    <lineage>
        <taxon>Bacteria</taxon>
        <taxon>Bacillati</taxon>
        <taxon>Actinomycetota</taxon>
        <taxon>Actinomycetes</taxon>
        <taxon>Micromonosporales</taxon>
        <taxon>Micromonosporaceae</taxon>
        <taxon>Dactylosporangium</taxon>
    </lineage>
</organism>
<dbReference type="InterPro" id="IPR052342">
    <property type="entry name" value="MCH/BMMD"/>
</dbReference>
<dbReference type="GO" id="GO:0016829">
    <property type="term" value="F:lyase activity"/>
    <property type="evidence" value="ECO:0007669"/>
    <property type="project" value="InterPro"/>
</dbReference>
<comment type="caution">
    <text evidence="1">The sequence shown here is derived from an EMBL/GenBank/DDBJ whole genome shotgun (WGS) entry which is preliminary data.</text>
</comment>
<dbReference type="SUPFAM" id="SSF54637">
    <property type="entry name" value="Thioesterase/thiol ester dehydrase-isomerase"/>
    <property type="match status" value="1"/>
</dbReference>